<accession>A0ABS3BVD8</accession>
<name>A0ABS3BVD8_9BACT</name>
<evidence type="ECO:0000313" key="3">
    <source>
        <dbReference type="EMBL" id="MBN7803237.1"/>
    </source>
</evidence>
<gene>
    <name evidence="3" type="ORF">J0A67_20345</name>
</gene>
<evidence type="ECO:0000256" key="2">
    <source>
        <dbReference type="SAM" id="Phobius"/>
    </source>
</evidence>
<feature type="transmembrane region" description="Helical" evidence="2">
    <location>
        <begin position="301"/>
        <end position="323"/>
    </location>
</feature>
<feature type="transmembrane region" description="Helical" evidence="2">
    <location>
        <begin position="234"/>
        <end position="254"/>
    </location>
</feature>
<feature type="transmembrane region" description="Helical" evidence="2">
    <location>
        <begin position="6"/>
        <end position="22"/>
    </location>
</feature>
<keyword evidence="2" id="KW-0812">Transmembrane</keyword>
<feature type="transmembrane region" description="Helical" evidence="2">
    <location>
        <begin position="260"/>
        <end position="280"/>
    </location>
</feature>
<comment type="caution">
    <text evidence="3">The sequence shown here is derived from an EMBL/GenBank/DDBJ whole genome shotgun (WGS) entry which is preliminary data.</text>
</comment>
<feature type="transmembrane region" description="Helical" evidence="2">
    <location>
        <begin position="167"/>
        <end position="190"/>
    </location>
</feature>
<dbReference type="PANTHER" id="PTHR36838">
    <property type="entry name" value="AUXIN EFFLUX CARRIER FAMILY PROTEIN"/>
    <property type="match status" value="1"/>
</dbReference>
<feature type="transmembrane region" description="Helical" evidence="2">
    <location>
        <begin position="34"/>
        <end position="54"/>
    </location>
</feature>
<evidence type="ECO:0000256" key="1">
    <source>
        <dbReference type="ARBA" id="ARBA00022448"/>
    </source>
</evidence>
<dbReference type="EMBL" id="JAFKCW010000005">
    <property type="protein sequence ID" value="MBN7803237.1"/>
    <property type="molecule type" value="Genomic_DNA"/>
</dbReference>
<dbReference type="PANTHER" id="PTHR36838:SF3">
    <property type="entry name" value="TRANSPORTER AUXIN EFFLUX CARRIER EC FAMILY"/>
    <property type="match status" value="1"/>
</dbReference>
<sequence>MSIALEKTLSLILLIGIGVLLQQKFQSEDQKKGLKTLILTLALPAMIFVALMKIEINPDLLFLPVLALGFNLVMMYLTRFSMPAFGIKKDSAEMRTLALLVPSLAPGLTCFPFIARYLGDDLLAWAALADIGNKIFVLILAYMLAMSWYYKTQQLPSRSNRQKIKELLLAMLGEPINVVILAAIVLLSLGLHMDDLPGFLSASILMLKDVMTPLVLLFIGIAVMFKWSQIKTIFSLLIFRAGFTFLLSGLFLWLVPGLPFASALLVVVFPQSAVSFWPFAHMSAIRKMEINNGSKKSTFDLDLGINVLAVSMPLSTLMILGVFTSGNLWVVPTNVLILGASLVGLSLAPTAFKLLALNRKDLVPEEESSYRDLEFRKMEK</sequence>
<organism evidence="3 4">
    <name type="scientific">Algoriphagus aestuariicola</name>
    <dbReference type="NCBI Taxonomy" id="1852016"/>
    <lineage>
        <taxon>Bacteria</taxon>
        <taxon>Pseudomonadati</taxon>
        <taxon>Bacteroidota</taxon>
        <taxon>Cytophagia</taxon>
        <taxon>Cytophagales</taxon>
        <taxon>Cyclobacteriaceae</taxon>
        <taxon>Algoriphagus</taxon>
    </lineage>
</organism>
<feature type="transmembrane region" description="Helical" evidence="2">
    <location>
        <begin position="124"/>
        <end position="146"/>
    </location>
</feature>
<proteinExistence type="predicted"/>
<keyword evidence="1" id="KW-0813">Transport</keyword>
<keyword evidence="2" id="KW-1133">Transmembrane helix</keyword>
<dbReference type="Proteomes" id="UP000664698">
    <property type="component" value="Unassembled WGS sequence"/>
</dbReference>
<feature type="transmembrane region" description="Helical" evidence="2">
    <location>
        <begin position="60"/>
        <end position="77"/>
    </location>
</feature>
<reference evidence="3 4" key="1">
    <citation type="submission" date="2021-03" db="EMBL/GenBank/DDBJ databases">
        <title>novel species isolated from a fishpond in China.</title>
        <authorList>
            <person name="Lu H."/>
            <person name="Cai Z."/>
        </authorList>
    </citation>
    <scope>NUCLEOTIDE SEQUENCE [LARGE SCALE GENOMIC DNA]</scope>
    <source>
        <strain evidence="3 4">JCM 31546</strain>
    </source>
</reference>
<protein>
    <submittedName>
        <fullName evidence="3">Permease</fullName>
    </submittedName>
</protein>
<feature type="transmembrane region" description="Helical" evidence="2">
    <location>
        <begin position="97"/>
        <end position="118"/>
    </location>
</feature>
<keyword evidence="2" id="KW-0472">Membrane</keyword>
<keyword evidence="4" id="KW-1185">Reference proteome</keyword>
<dbReference type="RefSeq" id="WP_206571230.1">
    <property type="nucleotide sequence ID" value="NZ_JAFKCW010000005.1"/>
</dbReference>
<feature type="transmembrane region" description="Helical" evidence="2">
    <location>
        <begin position="329"/>
        <end position="352"/>
    </location>
</feature>
<feature type="transmembrane region" description="Helical" evidence="2">
    <location>
        <begin position="210"/>
        <end position="227"/>
    </location>
</feature>
<evidence type="ECO:0000313" key="4">
    <source>
        <dbReference type="Proteomes" id="UP000664698"/>
    </source>
</evidence>